<dbReference type="Proteomes" id="UP000199727">
    <property type="component" value="Unassembled WGS sequence"/>
</dbReference>
<evidence type="ECO:0000313" key="1">
    <source>
        <dbReference type="EMBL" id="OXG13002.1"/>
    </source>
</evidence>
<dbReference type="AlphaFoldDB" id="A0A854Q649"/>
<reference evidence="1 2" key="1">
    <citation type="submission" date="2017-06" db="EMBL/GenBank/DDBJ databases">
        <title>Global population genomics of the pathogenic fungus Cryptococcus neoformans var. grubii.</title>
        <authorList>
            <person name="Cuomo C."/>
            <person name="Litvintseva A."/>
            <person name="Chen Y."/>
            <person name="Young S."/>
            <person name="Zeng Q."/>
            <person name="Chapman S."/>
            <person name="Gujja S."/>
            <person name="Saif S."/>
            <person name="Birren B."/>
        </authorList>
    </citation>
    <scope>NUCLEOTIDE SEQUENCE [LARGE SCALE GENOMIC DNA]</scope>
    <source>
        <strain evidence="1 2">Tu259-1</strain>
    </source>
</reference>
<accession>A0A854Q649</accession>
<evidence type="ECO:0000313" key="2">
    <source>
        <dbReference type="Proteomes" id="UP000199727"/>
    </source>
</evidence>
<organism evidence="1 2">
    <name type="scientific">Cryptococcus neoformans Tu259-1</name>
    <dbReference type="NCBI Taxonomy" id="1230072"/>
    <lineage>
        <taxon>Eukaryota</taxon>
        <taxon>Fungi</taxon>
        <taxon>Dikarya</taxon>
        <taxon>Basidiomycota</taxon>
        <taxon>Agaricomycotina</taxon>
        <taxon>Tremellomycetes</taxon>
        <taxon>Tremellales</taxon>
        <taxon>Cryptococcaceae</taxon>
        <taxon>Cryptococcus</taxon>
        <taxon>Cryptococcus neoformans species complex</taxon>
    </lineage>
</organism>
<sequence>MQRARAMRNNPLFAPKQALQCRMCGGAGHQGGCDFDKFFKTHGGARVVIQGHKYPYRTRRGEILFVVPEESVENAWVRRETALEVHGLDVDDPWLAHPSCNRECSLEAERLVPCAIIPESTKTDMAKLDLKIIALPKFLTTATASWGWGWED</sequence>
<dbReference type="EMBL" id="AMKT01000083">
    <property type="protein sequence ID" value="OXG13002.1"/>
    <property type="molecule type" value="Genomic_DNA"/>
</dbReference>
<gene>
    <name evidence="1" type="ORF">C361_06191</name>
</gene>
<comment type="caution">
    <text evidence="1">The sequence shown here is derived from an EMBL/GenBank/DDBJ whole genome shotgun (WGS) entry which is preliminary data.</text>
</comment>
<protein>
    <submittedName>
        <fullName evidence="1">Uncharacterized protein</fullName>
    </submittedName>
</protein>
<proteinExistence type="predicted"/>
<name>A0A854Q649_CRYNE</name>